<evidence type="ECO:0000259" key="13">
    <source>
        <dbReference type="PROSITE" id="PS51645"/>
    </source>
</evidence>
<keyword evidence="10" id="KW-0456">Lyase</keyword>
<gene>
    <name evidence="14" type="ORF">TeGR_g3300</name>
</gene>
<evidence type="ECO:0000256" key="12">
    <source>
        <dbReference type="ARBA" id="ARBA00033999"/>
    </source>
</evidence>
<dbReference type="PROSITE" id="PS01083">
    <property type="entry name" value="DNA_PHOTOLYASES_2_1"/>
    <property type="match status" value="1"/>
</dbReference>
<dbReference type="PROSITE" id="PS01084">
    <property type="entry name" value="DNA_PHOTOLYASES_2_2"/>
    <property type="match status" value="1"/>
</dbReference>
<evidence type="ECO:0000256" key="3">
    <source>
        <dbReference type="ARBA" id="ARBA00013149"/>
    </source>
</evidence>
<reference evidence="14 15" key="1">
    <citation type="journal article" date="2023" name="Commun. Biol.">
        <title>Genome analysis of Parmales, the sister group of diatoms, reveals the evolutionary specialization of diatoms from phago-mixotrophs to photoautotrophs.</title>
        <authorList>
            <person name="Ban H."/>
            <person name="Sato S."/>
            <person name="Yoshikawa S."/>
            <person name="Yamada K."/>
            <person name="Nakamura Y."/>
            <person name="Ichinomiya M."/>
            <person name="Sato N."/>
            <person name="Blanc-Mathieu R."/>
            <person name="Endo H."/>
            <person name="Kuwata A."/>
            <person name="Ogata H."/>
        </authorList>
    </citation>
    <scope>NUCLEOTIDE SEQUENCE [LARGE SCALE GENOMIC DNA]</scope>
</reference>
<dbReference type="PANTHER" id="PTHR10211">
    <property type="entry name" value="DEOXYRIBODIPYRIMIDINE PHOTOLYASE"/>
    <property type="match status" value="1"/>
</dbReference>
<dbReference type="InterPro" id="IPR032673">
    <property type="entry name" value="DNA_photolyase_2_CS"/>
</dbReference>
<dbReference type="InterPro" id="IPR008148">
    <property type="entry name" value="DNA_photolyase_2"/>
</dbReference>
<dbReference type="InterPro" id="IPR006050">
    <property type="entry name" value="DNA_photolyase_N"/>
</dbReference>
<keyword evidence="7" id="KW-0274">FAD</keyword>
<evidence type="ECO:0000313" key="14">
    <source>
        <dbReference type="EMBL" id="GMI51639.1"/>
    </source>
</evidence>
<evidence type="ECO:0000256" key="1">
    <source>
        <dbReference type="ARBA" id="ARBA00001974"/>
    </source>
</evidence>
<evidence type="ECO:0000256" key="10">
    <source>
        <dbReference type="ARBA" id="ARBA00023239"/>
    </source>
</evidence>
<evidence type="ECO:0000256" key="9">
    <source>
        <dbReference type="ARBA" id="ARBA00023204"/>
    </source>
</evidence>
<dbReference type="SUPFAM" id="SSF52425">
    <property type="entry name" value="Cryptochrome/photolyase, N-terminal domain"/>
    <property type="match status" value="1"/>
</dbReference>
<dbReference type="Gene3D" id="1.25.40.80">
    <property type="match status" value="1"/>
</dbReference>
<sequence>MSAPFDLARQRFLTRCTVVSLPKPSPGAPPPSVVYYMHRDCRVQDNWAMVRASQLAREHSVPLKVFYPLFPSFGNMSSRQYSFQLAGLAAVEAELRELRVAFHLDHSSPPAAAVPAFAAAHGAIAVVTDHLPLRLLRSTNAAVAAELDALPGPVPLIQVDAANVVPVWEASGKREVGARTLRPKIGKLYGRFLTQFPPVPKMPAGSPLPPPTDWSAARAALKVAQVPDAPGLTAGTAAGMAHFRGFCETRLKKYAAVRNDPNEDAQSGMSPWVRFGQVGFQRLALDARKLGKHGEGVAAFIEEGVVRRELSDNFCFYNEEYDNLKGAAGWARESLELHNKDKREYTYTLAQFEKGETHDDLWNAAQLQLVGEGRMHGFMRMYWAKKILEWTESAEQALEWGLLLNDKYAMDGSCPNGYVGVAWSVMGTHDMGWKERDVFGKIRFMNYAGCKRKFQIEPFVSRYPPAAENCRKAGGEVALAPGVKAGKKKQKKA</sequence>
<dbReference type="InterPro" id="IPR014729">
    <property type="entry name" value="Rossmann-like_a/b/a_fold"/>
</dbReference>
<dbReference type="Gene3D" id="3.40.50.620">
    <property type="entry name" value="HUPs"/>
    <property type="match status" value="1"/>
</dbReference>
<dbReference type="Pfam" id="PF00875">
    <property type="entry name" value="DNA_photolyase"/>
    <property type="match status" value="1"/>
</dbReference>
<dbReference type="PROSITE" id="PS51645">
    <property type="entry name" value="PHR_CRY_ALPHA_BETA"/>
    <property type="match status" value="1"/>
</dbReference>
<evidence type="ECO:0000256" key="8">
    <source>
        <dbReference type="ARBA" id="ARBA00023125"/>
    </source>
</evidence>
<evidence type="ECO:0000313" key="15">
    <source>
        <dbReference type="Proteomes" id="UP001165060"/>
    </source>
</evidence>
<evidence type="ECO:0000256" key="6">
    <source>
        <dbReference type="ARBA" id="ARBA00022763"/>
    </source>
</evidence>
<name>A0ABQ6NA42_9STRA</name>
<evidence type="ECO:0000256" key="7">
    <source>
        <dbReference type="ARBA" id="ARBA00022827"/>
    </source>
</evidence>
<dbReference type="SUPFAM" id="SSF48173">
    <property type="entry name" value="Cryptochrome/photolyase FAD-binding domain"/>
    <property type="match status" value="1"/>
</dbReference>
<dbReference type="NCBIfam" id="TIGR00591">
    <property type="entry name" value="phr2"/>
    <property type="match status" value="1"/>
</dbReference>
<dbReference type="InterPro" id="IPR052219">
    <property type="entry name" value="Photolyase_Class-2"/>
</dbReference>
<evidence type="ECO:0000256" key="5">
    <source>
        <dbReference type="ARBA" id="ARBA00022630"/>
    </source>
</evidence>
<comment type="cofactor">
    <cofactor evidence="1">
        <name>FAD</name>
        <dbReference type="ChEBI" id="CHEBI:57692"/>
    </cofactor>
</comment>
<keyword evidence="9" id="KW-0234">DNA repair</keyword>
<dbReference type="Proteomes" id="UP001165060">
    <property type="component" value="Unassembled WGS sequence"/>
</dbReference>
<dbReference type="PANTHER" id="PTHR10211:SF0">
    <property type="entry name" value="DEOXYRIBODIPYRIMIDINE PHOTO-LYASE"/>
    <property type="match status" value="1"/>
</dbReference>
<comment type="catalytic activity">
    <reaction evidence="12">
        <text>cyclobutadipyrimidine (in DNA) = 2 pyrimidine residues (in DNA).</text>
        <dbReference type="EC" id="4.1.99.3"/>
    </reaction>
</comment>
<organism evidence="14 15">
    <name type="scientific">Tetraparma gracilis</name>
    <dbReference type="NCBI Taxonomy" id="2962635"/>
    <lineage>
        <taxon>Eukaryota</taxon>
        <taxon>Sar</taxon>
        <taxon>Stramenopiles</taxon>
        <taxon>Ochrophyta</taxon>
        <taxon>Bolidophyceae</taxon>
        <taxon>Parmales</taxon>
        <taxon>Triparmaceae</taxon>
        <taxon>Tetraparma</taxon>
    </lineage>
</organism>
<evidence type="ECO:0000256" key="11">
    <source>
        <dbReference type="ARBA" id="ARBA00031671"/>
    </source>
</evidence>
<accession>A0ABQ6NA42</accession>
<dbReference type="InterPro" id="IPR036134">
    <property type="entry name" value="Crypto/Photolyase_FAD-like_sf"/>
</dbReference>
<keyword evidence="8" id="KW-0238">DNA-binding</keyword>
<keyword evidence="15" id="KW-1185">Reference proteome</keyword>
<evidence type="ECO:0000256" key="4">
    <source>
        <dbReference type="ARBA" id="ARBA00014046"/>
    </source>
</evidence>
<protein>
    <recommendedName>
        <fullName evidence="4">Deoxyribodipyrimidine photo-lyase</fullName>
        <ecNumber evidence="3">4.1.99.3</ecNumber>
    </recommendedName>
    <alternativeName>
        <fullName evidence="11">DNA photolyase</fullName>
    </alternativeName>
</protein>
<comment type="caution">
    <text evidence="14">The sequence shown here is derived from an EMBL/GenBank/DDBJ whole genome shotgun (WGS) entry which is preliminary data.</text>
</comment>
<dbReference type="EMBL" id="BRYB01006196">
    <property type="protein sequence ID" value="GMI51639.1"/>
    <property type="molecule type" value="Genomic_DNA"/>
</dbReference>
<feature type="domain" description="Photolyase/cryptochrome alpha/beta" evidence="13">
    <location>
        <begin position="31"/>
        <end position="167"/>
    </location>
</feature>
<keyword evidence="6" id="KW-0227">DNA damage</keyword>
<evidence type="ECO:0000256" key="2">
    <source>
        <dbReference type="ARBA" id="ARBA00006409"/>
    </source>
</evidence>
<dbReference type="EC" id="4.1.99.3" evidence="3"/>
<dbReference type="InterPro" id="IPR036155">
    <property type="entry name" value="Crypto/Photolyase_N_sf"/>
</dbReference>
<dbReference type="Gene3D" id="1.10.579.10">
    <property type="entry name" value="DNA Cyclobutane Dipyrimidine Photolyase, subunit A, domain 3"/>
    <property type="match status" value="1"/>
</dbReference>
<keyword evidence="5" id="KW-0285">Flavoprotein</keyword>
<comment type="similarity">
    <text evidence="2">Belongs to the DNA photolyase class-2 family.</text>
</comment>
<proteinExistence type="inferred from homology"/>